<comment type="caution">
    <text evidence="7">The sequence shown here is derived from an EMBL/GenBank/DDBJ whole genome shotgun (WGS) entry which is preliminary data.</text>
</comment>
<organism evidence="7 8">
    <name type="scientific">Schaalia turicensis</name>
    <dbReference type="NCBI Taxonomy" id="131111"/>
    <lineage>
        <taxon>Bacteria</taxon>
        <taxon>Bacillati</taxon>
        <taxon>Actinomycetota</taxon>
        <taxon>Actinomycetes</taxon>
        <taxon>Actinomycetales</taxon>
        <taxon>Actinomycetaceae</taxon>
        <taxon>Schaalia</taxon>
    </lineage>
</organism>
<keyword evidence="3 4" id="KW-0560">Oxidoreductase</keyword>
<comment type="function">
    <text evidence="4">Catalyzes the NADPH-dependent reduction of ketopantoate into pantoic acid.</text>
</comment>
<proteinExistence type="inferred from homology"/>
<dbReference type="InterPro" id="IPR036291">
    <property type="entry name" value="NAD(P)-bd_dom_sf"/>
</dbReference>
<comment type="pathway">
    <text evidence="4">Cofactor biosynthesis; (R)-pantothenate biosynthesis; (R)-pantoate from 3-methyl-2-oxobutanoate: step 2/2.</text>
</comment>
<dbReference type="GO" id="GO:0005737">
    <property type="term" value="C:cytoplasm"/>
    <property type="evidence" value="ECO:0007669"/>
    <property type="project" value="TreeGrafter"/>
</dbReference>
<dbReference type="GO" id="GO:0015940">
    <property type="term" value="P:pantothenate biosynthetic process"/>
    <property type="evidence" value="ECO:0007669"/>
    <property type="project" value="UniProtKB-UniPathway"/>
</dbReference>
<evidence type="ECO:0000313" key="8">
    <source>
        <dbReference type="Proteomes" id="UP000234545"/>
    </source>
</evidence>
<comment type="catalytic activity">
    <reaction evidence="4">
        <text>(R)-pantoate + NADP(+) = 2-dehydropantoate + NADPH + H(+)</text>
        <dbReference type="Rhea" id="RHEA:16233"/>
        <dbReference type="ChEBI" id="CHEBI:11561"/>
        <dbReference type="ChEBI" id="CHEBI:15378"/>
        <dbReference type="ChEBI" id="CHEBI:15980"/>
        <dbReference type="ChEBI" id="CHEBI:57783"/>
        <dbReference type="ChEBI" id="CHEBI:58349"/>
        <dbReference type="EC" id="1.1.1.169"/>
    </reaction>
</comment>
<dbReference type="EC" id="1.1.1.169" evidence="4"/>
<gene>
    <name evidence="7" type="ORF">CYJ25_08300</name>
</gene>
<feature type="domain" description="Ketopantoate reductase N-terminal" evidence="5">
    <location>
        <begin position="3"/>
        <end position="150"/>
    </location>
</feature>
<feature type="domain" description="Ketopantoate reductase C-terminal" evidence="6">
    <location>
        <begin position="182"/>
        <end position="302"/>
    </location>
</feature>
<keyword evidence="4" id="KW-0566">Pantothenate biosynthesis</keyword>
<dbReference type="PANTHER" id="PTHR21708">
    <property type="entry name" value="PROBABLE 2-DEHYDROPANTOATE 2-REDUCTASE"/>
    <property type="match status" value="1"/>
</dbReference>
<dbReference type="SUPFAM" id="SSF48179">
    <property type="entry name" value="6-phosphogluconate dehydrogenase C-terminal domain-like"/>
    <property type="match status" value="1"/>
</dbReference>
<dbReference type="EMBL" id="PKKJ01000017">
    <property type="protein sequence ID" value="PKY65697.1"/>
    <property type="molecule type" value="Genomic_DNA"/>
</dbReference>
<dbReference type="InterPro" id="IPR003710">
    <property type="entry name" value="ApbA"/>
</dbReference>
<dbReference type="GO" id="GO:0008677">
    <property type="term" value="F:2-dehydropantoate 2-reductase activity"/>
    <property type="evidence" value="ECO:0007669"/>
    <property type="project" value="UniProtKB-EC"/>
</dbReference>
<evidence type="ECO:0000256" key="3">
    <source>
        <dbReference type="ARBA" id="ARBA00023002"/>
    </source>
</evidence>
<dbReference type="InterPro" id="IPR008927">
    <property type="entry name" value="6-PGluconate_DH-like_C_sf"/>
</dbReference>
<dbReference type="Pfam" id="PF08546">
    <property type="entry name" value="ApbA_C"/>
    <property type="match status" value="1"/>
</dbReference>
<protein>
    <recommendedName>
        <fullName evidence="4">2-dehydropantoate 2-reductase</fullName>
        <ecNumber evidence="4">1.1.1.169</ecNumber>
    </recommendedName>
    <alternativeName>
        <fullName evidence="4">Ketopantoate reductase</fullName>
    </alternativeName>
</protein>
<name>A0A2I1I3I6_9ACTO</name>
<comment type="similarity">
    <text evidence="1 4">Belongs to the ketopantoate reductase family.</text>
</comment>
<dbReference type="NCBIfam" id="TIGR00745">
    <property type="entry name" value="apbA_panE"/>
    <property type="match status" value="1"/>
</dbReference>
<dbReference type="InterPro" id="IPR013332">
    <property type="entry name" value="KPR_N"/>
</dbReference>
<evidence type="ECO:0000259" key="5">
    <source>
        <dbReference type="Pfam" id="PF02558"/>
    </source>
</evidence>
<dbReference type="SUPFAM" id="SSF51735">
    <property type="entry name" value="NAD(P)-binding Rossmann-fold domains"/>
    <property type="match status" value="1"/>
</dbReference>
<evidence type="ECO:0000256" key="4">
    <source>
        <dbReference type="RuleBase" id="RU362068"/>
    </source>
</evidence>
<sequence length="314" mass="33235">MKIAIIGSGGVGGYHAGALMDAGAEVHIVTTSRHVAAISDRGLIVHTESGSRTYHPASVTTDGTGVGVCDLVMITVKLTHFEESLENCQQMIGANTLVLTFQNGVVAPDMVAKRFGVEHALPCVTFIVAFIDGPGEVRQIGGRPKMLIGSAPIGLDGTYPILEEFKDALLANGVDAHISPTIAHDLWYKYAVICTMGGVNVLANATVGDIRSFDETHALWAKSVKEVQSVARANGVHLTDEDCEKIVGELDNYPEASTSSMQRDLIAGKLSELEYLNGALVAKADAAGIDVPLQRLIVTIARLHARRGRVGLAS</sequence>
<evidence type="ECO:0000256" key="2">
    <source>
        <dbReference type="ARBA" id="ARBA00022857"/>
    </source>
</evidence>
<reference evidence="7 8" key="1">
    <citation type="submission" date="2017-12" db="EMBL/GenBank/DDBJ databases">
        <title>Phylogenetic diversity of female urinary microbiome.</title>
        <authorList>
            <person name="Thomas-White K."/>
            <person name="Wolfe A.J."/>
        </authorList>
    </citation>
    <scope>NUCLEOTIDE SEQUENCE [LARGE SCALE GENOMIC DNA]</scope>
    <source>
        <strain evidence="7 8">UMB0250</strain>
    </source>
</reference>
<keyword evidence="2 4" id="KW-0521">NADP</keyword>
<dbReference type="PANTHER" id="PTHR21708:SF26">
    <property type="entry name" value="2-DEHYDROPANTOATE 2-REDUCTASE"/>
    <property type="match status" value="1"/>
</dbReference>
<dbReference type="Gene3D" id="1.10.1040.10">
    <property type="entry name" value="N-(1-d-carboxylethyl)-l-norvaline Dehydrogenase, domain 2"/>
    <property type="match status" value="1"/>
</dbReference>
<evidence type="ECO:0000259" key="6">
    <source>
        <dbReference type="Pfam" id="PF08546"/>
    </source>
</evidence>
<dbReference type="Proteomes" id="UP000234545">
    <property type="component" value="Unassembled WGS sequence"/>
</dbReference>
<dbReference type="Gene3D" id="3.40.50.720">
    <property type="entry name" value="NAD(P)-binding Rossmann-like Domain"/>
    <property type="match status" value="1"/>
</dbReference>
<dbReference type="InterPro" id="IPR051402">
    <property type="entry name" value="KPR-Related"/>
</dbReference>
<dbReference type="InterPro" id="IPR013752">
    <property type="entry name" value="KPA_reductase"/>
</dbReference>
<evidence type="ECO:0000313" key="7">
    <source>
        <dbReference type="EMBL" id="PKY65697.1"/>
    </source>
</evidence>
<accession>A0A2I1I3I6</accession>
<dbReference type="AlphaFoldDB" id="A0A2I1I3I6"/>
<dbReference type="Pfam" id="PF02558">
    <property type="entry name" value="ApbA"/>
    <property type="match status" value="1"/>
</dbReference>
<dbReference type="RefSeq" id="WP_101628681.1">
    <property type="nucleotide sequence ID" value="NZ_JBQOSN010000001.1"/>
</dbReference>
<dbReference type="UniPathway" id="UPA00028">
    <property type="reaction ID" value="UER00004"/>
</dbReference>
<evidence type="ECO:0000256" key="1">
    <source>
        <dbReference type="ARBA" id="ARBA00007870"/>
    </source>
</evidence>
<dbReference type="InterPro" id="IPR013328">
    <property type="entry name" value="6PGD_dom2"/>
</dbReference>
<dbReference type="OrthoDB" id="9796561at2"/>